<evidence type="ECO:0000256" key="3">
    <source>
        <dbReference type="ARBA" id="ARBA00023163"/>
    </source>
</evidence>
<evidence type="ECO:0000256" key="2">
    <source>
        <dbReference type="ARBA" id="ARBA00023125"/>
    </source>
</evidence>
<dbReference type="SUPFAM" id="SSF100950">
    <property type="entry name" value="NagB/RpiA/CoA transferase-like"/>
    <property type="match status" value="1"/>
</dbReference>
<gene>
    <name evidence="5" type="primary">srlR_1</name>
    <name evidence="5" type="ORF">CI610_02467</name>
</gene>
<evidence type="ECO:0000256" key="1">
    <source>
        <dbReference type="ARBA" id="ARBA00023015"/>
    </source>
</evidence>
<dbReference type="EMBL" id="NSIT01000155">
    <property type="protein sequence ID" value="PJE78590.1"/>
    <property type="molecule type" value="Genomic_DNA"/>
</dbReference>
<reference evidence="5" key="1">
    <citation type="journal article" date="2017" name="Appl. Environ. Microbiol.">
        <title>Molecular characterization of an Endozoicomonas-like organism causing infection in king scallop Pecten maximus L.</title>
        <authorList>
            <person name="Cano I."/>
            <person name="van Aerle R."/>
            <person name="Ross S."/>
            <person name="Verner-Jeffreys D.W."/>
            <person name="Paley R.K."/>
            <person name="Rimmer G."/>
            <person name="Ryder D."/>
            <person name="Hooper P."/>
            <person name="Stone D."/>
            <person name="Feist S.W."/>
        </authorList>
    </citation>
    <scope>NUCLEOTIDE SEQUENCE</scope>
</reference>
<dbReference type="InterPro" id="IPR036390">
    <property type="entry name" value="WH_DNA-bd_sf"/>
</dbReference>
<evidence type="ECO:0000259" key="4">
    <source>
        <dbReference type="PROSITE" id="PS51000"/>
    </source>
</evidence>
<dbReference type="AlphaFoldDB" id="A0A2H9T5U6"/>
<dbReference type="InterPro" id="IPR037171">
    <property type="entry name" value="NagB/RpiA_transferase-like"/>
</dbReference>
<sequence length="254" mass="28146">MLPVERRERILAYVEEKGCADIEEMALRFDVSQMTIRRDIRTLEQEDKLRVTYGGAVSKSFLMEDIPYEKKNAVNIPEKRSIASKAIKLVRDGQIILLDSGTSTMALAKLLVRHNITVVTTDLKIALFLSDSPTVKVYTTGGNVNGITKSHTDVTALNFLDSINADLAFMATNSWSLEHGVTTGSTENYYVRCKMLNRAAHKVLLADSSKYGASSMKTICQLNELDTIITDSKFDDQNIQAITEMGGNIITATI</sequence>
<proteinExistence type="predicted"/>
<dbReference type="Gene3D" id="1.10.10.10">
    <property type="entry name" value="Winged helix-like DNA-binding domain superfamily/Winged helix DNA-binding domain"/>
    <property type="match status" value="1"/>
</dbReference>
<dbReference type="GO" id="GO:0003677">
    <property type="term" value="F:DNA binding"/>
    <property type="evidence" value="ECO:0007669"/>
    <property type="project" value="UniProtKB-KW"/>
</dbReference>
<dbReference type="PANTHER" id="PTHR30363">
    <property type="entry name" value="HTH-TYPE TRANSCRIPTIONAL REGULATOR SRLR-RELATED"/>
    <property type="match status" value="1"/>
</dbReference>
<dbReference type="InterPro" id="IPR001034">
    <property type="entry name" value="DeoR_HTH"/>
</dbReference>
<dbReference type="PANTHER" id="PTHR30363:SF46">
    <property type="entry name" value="LYSR FAMILY TRANSCRIPTIONAL REGULATOR"/>
    <property type="match status" value="1"/>
</dbReference>
<keyword evidence="3" id="KW-0804">Transcription</keyword>
<keyword evidence="1" id="KW-0805">Transcription regulation</keyword>
<protein>
    <submittedName>
        <fullName evidence="5">Glucitol operon repressor</fullName>
    </submittedName>
</protein>
<dbReference type="Pfam" id="PF00455">
    <property type="entry name" value="DeoRC"/>
    <property type="match status" value="1"/>
</dbReference>
<dbReference type="InterPro" id="IPR014036">
    <property type="entry name" value="DeoR-like_C"/>
</dbReference>
<dbReference type="SUPFAM" id="SSF46785">
    <property type="entry name" value="Winged helix' DNA-binding domain"/>
    <property type="match status" value="1"/>
</dbReference>
<feature type="domain" description="HTH deoR-type" evidence="4">
    <location>
        <begin position="3"/>
        <end position="58"/>
    </location>
</feature>
<dbReference type="InterPro" id="IPR050313">
    <property type="entry name" value="Carb_Metab_HTH_regulators"/>
</dbReference>
<organism evidence="5">
    <name type="scientific">invertebrate metagenome</name>
    <dbReference type="NCBI Taxonomy" id="1711999"/>
    <lineage>
        <taxon>unclassified sequences</taxon>
        <taxon>metagenomes</taxon>
        <taxon>organismal metagenomes</taxon>
    </lineage>
</organism>
<dbReference type="SMART" id="SM01134">
    <property type="entry name" value="DeoRC"/>
    <property type="match status" value="1"/>
</dbReference>
<comment type="caution">
    <text evidence="5">The sequence shown here is derived from an EMBL/GenBank/DDBJ whole genome shotgun (WGS) entry which is preliminary data.</text>
</comment>
<dbReference type="SMART" id="SM00420">
    <property type="entry name" value="HTH_DEOR"/>
    <property type="match status" value="1"/>
</dbReference>
<dbReference type="InterPro" id="IPR018356">
    <property type="entry name" value="Tscrpt_reg_HTH_DeoR_CS"/>
</dbReference>
<dbReference type="GO" id="GO:0003700">
    <property type="term" value="F:DNA-binding transcription factor activity"/>
    <property type="evidence" value="ECO:0007669"/>
    <property type="project" value="InterPro"/>
</dbReference>
<dbReference type="PROSITE" id="PS51000">
    <property type="entry name" value="HTH_DEOR_2"/>
    <property type="match status" value="1"/>
</dbReference>
<dbReference type="InterPro" id="IPR036388">
    <property type="entry name" value="WH-like_DNA-bd_sf"/>
</dbReference>
<keyword evidence="2" id="KW-0238">DNA-binding</keyword>
<name>A0A2H9T5U6_9ZZZZ</name>
<dbReference type="Pfam" id="PF08220">
    <property type="entry name" value="HTH_DeoR"/>
    <property type="match status" value="1"/>
</dbReference>
<accession>A0A2H9T5U6</accession>
<evidence type="ECO:0000313" key="5">
    <source>
        <dbReference type="EMBL" id="PJE78590.1"/>
    </source>
</evidence>
<dbReference type="PROSITE" id="PS00894">
    <property type="entry name" value="HTH_DEOR_1"/>
    <property type="match status" value="1"/>
</dbReference>
<dbReference type="PRINTS" id="PR00037">
    <property type="entry name" value="HTHLACR"/>
</dbReference>
<dbReference type="Gene3D" id="3.40.50.1360">
    <property type="match status" value="1"/>
</dbReference>